<feature type="domain" description="FAD-binding" evidence="5">
    <location>
        <begin position="226"/>
        <end position="470"/>
    </location>
</feature>
<keyword evidence="1" id="KW-0285">Flavoprotein</keyword>
<proteinExistence type="predicted"/>
<protein>
    <recommendedName>
        <fullName evidence="5">FAD-binding domain-containing protein</fullName>
    </recommendedName>
</protein>
<feature type="region of interest" description="Disordered" evidence="4">
    <location>
        <begin position="22"/>
        <end position="64"/>
    </location>
</feature>
<dbReference type="InterPro" id="IPR036188">
    <property type="entry name" value="FAD/NAD-bd_sf"/>
</dbReference>
<sequence length="523" mass="55800">MASAPEVASVQDVLSVPIAASVTNGASESNGTSESNNTSESNGTLESNGHPVTNGESVSNGTTVLNGTSAISSVPNGISAIASVPDDPVTYPVPNGTSTASPGPEKLSLAIIGGGIGGIALALGLLEHPRIDFQIYEAAPIWVQIGAGLGLGPNAQAALELLGPETTAAFRNNVTGNLWETHQKTFLNFFSGQGPNAGQLIHTQKCSTGLQSCHRAKFVDDLVKRVPADRVHMGKRLVSIQDKSGVDEPVLLTFADGSTATADAVIGADGIHSYTREFMMGKDEAKPTFSGSVAYRGLVPMDLAVEKLGAEVAQNATMFCGPGRALLCSPIEHGKVVNIAAVNPENLKWEHEKWSMPCQWEELDRLFEGWGPQARGMVELLKGPELARWAIFDNALAPTYTKGRVALLGDAAHATTPWQGQGAGQALEDALTLKHLLTDASTSPNRTQIPNVFYAYDQVRRPRTQRVVKTSREAGLLFGMRTPGIEGDLKKMSQELGRRMHWVWHRDLEAQNRAAGELFRESL</sequence>
<dbReference type="PANTHER" id="PTHR46720">
    <property type="entry name" value="HYDROXYLASE, PUTATIVE (AFU_ORTHOLOGUE AFUA_3G01460)-RELATED"/>
    <property type="match status" value="1"/>
</dbReference>
<dbReference type="Gene3D" id="3.50.50.60">
    <property type="entry name" value="FAD/NAD(P)-binding domain"/>
    <property type="match status" value="1"/>
</dbReference>
<accession>A0A8H3G5I0</accession>
<dbReference type="SUPFAM" id="SSF51905">
    <property type="entry name" value="FAD/NAD(P)-binding domain"/>
    <property type="match status" value="1"/>
</dbReference>
<organism evidence="6 7">
    <name type="scientific">Imshaugia aleurites</name>
    <dbReference type="NCBI Taxonomy" id="172621"/>
    <lineage>
        <taxon>Eukaryota</taxon>
        <taxon>Fungi</taxon>
        <taxon>Dikarya</taxon>
        <taxon>Ascomycota</taxon>
        <taxon>Pezizomycotina</taxon>
        <taxon>Lecanoromycetes</taxon>
        <taxon>OSLEUM clade</taxon>
        <taxon>Lecanoromycetidae</taxon>
        <taxon>Lecanorales</taxon>
        <taxon>Lecanorineae</taxon>
        <taxon>Parmeliaceae</taxon>
        <taxon>Imshaugia</taxon>
    </lineage>
</organism>
<keyword evidence="2" id="KW-0274">FAD</keyword>
<dbReference type="PRINTS" id="PR00420">
    <property type="entry name" value="RNGMNOXGNASE"/>
</dbReference>
<gene>
    <name evidence="6" type="ORF">IMSHALPRED_010128</name>
</gene>
<dbReference type="GO" id="GO:0016491">
    <property type="term" value="F:oxidoreductase activity"/>
    <property type="evidence" value="ECO:0007669"/>
    <property type="project" value="UniProtKB-KW"/>
</dbReference>
<keyword evidence="7" id="KW-1185">Reference proteome</keyword>
<dbReference type="AlphaFoldDB" id="A0A8H3G5I0"/>
<dbReference type="InterPro" id="IPR002938">
    <property type="entry name" value="FAD-bd"/>
</dbReference>
<evidence type="ECO:0000313" key="6">
    <source>
        <dbReference type="EMBL" id="CAF9935159.1"/>
    </source>
</evidence>
<evidence type="ECO:0000259" key="5">
    <source>
        <dbReference type="Pfam" id="PF01494"/>
    </source>
</evidence>
<keyword evidence="3" id="KW-0560">Oxidoreductase</keyword>
<comment type="caution">
    <text evidence="6">The sequence shown here is derived from an EMBL/GenBank/DDBJ whole genome shotgun (WGS) entry which is preliminary data.</text>
</comment>
<evidence type="ECO:0000313" key="7">
    <source>
        <dbReference type="Proteomes" id="UP000664534"/>
    </source>
</evidence>
<dbReference type="OrthoDB" id="417877at2759"/>
<dbReference type="GO" id="GO:0044550">
    <property type="term" value="P:secondary metabolite biosynthetic process"/>
    <property type="evidence" value="ECO:0007669"/>
    <property type="project" value="TreeGrafter"/>
</dbReference>
<dbReference type="SUPFAM" id="SSF54373">
    <property type="entry name" value="FAD-linked reductases, C-terminal domain"/>
    <property type="match status" value="1"/>
</dbReference>
<feature type="compositionally biased region" description="Low complexity" evidence="4">
    <location>
        <begin position="24"/>
        <end position="48"/>
    </location>
</feature>
<dbReference type="PANTHER" id="PTHR46720:SF3">
    <property type="entry name" value="FAD-BINDING DOMAIN-CONTAINING PROTEIN-RELATED"/>
    <property type="match status" value="1"/>
</dbReference>
<dbReference type="InterPro" id="IPR051104">
    <property type="entry name" value="FAD_monoxygenase"/>
</dbReference>
<evidence type="ECO:0000256" key="3">
    <source>
        <dbReference type="ARBA" id="ARBA00023002"/>
    </source>
</evidence>
<evidence type="ECO:0000256" key="1">
    <source>
        <dbReference type="ARBA" id="ARBA00022630"/>
    </source>
</evidence>
<reference evidence="6" key="1">
    <citation type="submission" date="2021-03" db="EMBL/GenBank/DDBJ databases">
        <authorList>
            <person name="Tagirdzhanova G."/>
        </authorList>
    </citation>
    <scope>NUCLEOTIDE SEQUENCE</scope>
</reference>
<dbReference type="GO" id="GO:0071949">
    <property type="term" value="F:FAD binding"/>
    <property type="evidence" value="ECO:0007669"/>
    <property type="project" value="InterPro"/>
</dbReference>
<feature type="compositionally biased region" description="Polar residues" evidence="4">
    <location>
        <begin position="50"/>
        <end position="64"/>
    </location>
</feature>
<evidence type="ECO:0000256" key="4">
    <source>
        <dbReference type="SAM" id="MobiDB-lite"/>
    </source>
</evidence>
<evidence type="ECO:0000256" key="2">
    <source>
        <dbReference type="ARBA" id="ARBA00022827"/>
    </source>
</evidence>
<dbReference type="Pfam" id="PF01494">
    <property type="entry name" value="FAD_binding_3"/>
    <property type="match status" value="1"/>
</dbReference>
<dbReference type="EMBL" id="CAJPDT010000081">
    <property type="protein sequence ID" value="CAF9935159.1"/>
    <property type="molecule type" value="Genomic_DNA"/>
</dbReference>
<dbReference type="Proteomes" id="UP000664534">
    <property type="component" value="Unassembled WGS sequence"/>
</dbReference>
<name>A0A8H3G5I0_9LECA</name>